<dbReference type="OrthoDB" id="7375656at2"/>
<dbReference type="InterPro" id="IPR002888">
    <property type="entry name" value="2Fe-2S-bd"/>
</dbReference>
<protein>
    <submittedName>
        <fullName evidence="7">(2Fe-2S)-binding protein</fullName>
    </submittedName>
</protein>
<comment type="caution">
    <text evidence="7">The sequence shown here is derived from an EMBL/GenBank/DDBJ whole genome shotgun (WGS) entry which is preliminary data.</text>
</comment>
<dbReference type="GO" id="GO:0046872">
    <property type="term" value="F:metal ion binding"/>
    <property type="evidence" value="ECO:0007669"/>
    <property type="project" value="UniProtKB-KW"/>
</dbReference>
<dbReference type="GO" id="GO:0051537">
    <property type="term" value="F:2 iron, 2 sulfur cluster binding"/>
    <property type="evidence" value="ECO:0007669"/>
    <property type="project" value="UniProtKB-KW"/>
</dbReference>
<proteinExistence type="predicted"/>
<feature type="domain" description="2Fe-2S ferredoxin-type" evidence="6">
    <location>
        <begin position="1"/>
        <end position="76"/>
    </location>
</feature>
<evidence type="ECO:0000256" key="5">
    <source>
        <dbReference type="ARBA" id="ARBA00023014"/>
    </source>
</evidence>
<dbReference type="InterPro" id="IPR036010">
    <property type="entry name" value="2Fe-2S_ferredoxin-like_sf"/>
</dbReference>
<evidence type="ECO:0000256" key="1">
    <source>
        <dbReference type="ARBA" id="ARBA00022714"/>
    </source>
</evidence>
<gene>
    <name evidence="7" type="ORF">DFH01_14120</name>
</gene>
<dbReference type="CDD" id="cd00207">
    <property type="entry name" value="fer2"/>
    <property type="match status" value="1"/>
</dbReference>
<evidence type="ECO:0000313" key="7">
    <source>
        <dbReference type="EMBL" id="PWS36309.1"/>
    </source>
</evidence>
<dbReference type="InterPro" id="IPR051452">
    <property type="entry name" value="Diverse_Oxidoreductases"/>
</dbReference>
<dbReference type="Gene3D" id="1.10.150.120">
    <property type="entry name" value="[2Fe-2S]-binding domain"/>
    <property type="match status" value="1"/>
</dbReference>
<evidence type="ECO:0000256" key="4">
    <source>
        <dbReference type="ARBA" id="ARBA00023004"/>
    </source>
</evidence>
<dbReference type="PROSITE" id="PS00197">
    <property type="entry name" value="2FE2S_FER_1"/>
    <property type="match status" value="1"/>
</dbReference>
<reference evidence="8" key="1">
    <citation type="submission" date="2018-05" db="EMBL/GenBank/DDBJ databases">
        <authorList>
            <person name="Du Z."/>
            <person name="Wang X."/>
        </authorList>
    </citation>
    <scope>NUCLEOTIDE SEQUENCE [LARGE SCALE GENOMIC DNA]</scope>
    <source>
        <strain evidence="8">CQN31</strain>
    </source>
</reference>
<accession>A0A317FEE4</accession>
<keyword evidence="3" id="KW-0560">Oxidoreductase</keyword>
<dbReference type="Proteomes" id="UP000245765">
    <property type="component" value="Unassembled WGS sequence"/>
</dbReference>
<dbReference type="AlphaFoldDB" id="A0A317FEE4"/>
<dbReference type="Pfam" id="PF00111">
    <property type="entry name" value="Fer2"/>
    <property type="match status" value="1"/>
</dbReference>
<keyword evidence="1" id="KW-0001">2Fe-2S</keyword>
<keyword evidence="5" id="KW-0411">Iron-sulfur</keyword>
<dbReference type="InterPro" id="IPR001041">
    <property type="entry name" value="2Fe-2S_ferredoxin-type"/>
</dbReference>
<dbReference type="PANTHER" id="PTHR44379">
    <property type="entry name" value="OXIDOREDUCTASE WITH IRON-SULFUR SUBUNIT"/>
    <property type="match status" value="1"/>
</dbReference>
<keyword evidence="8" id="KW-1185">Reference proteome</keyword>
<evidence type="ECO:0000256" key="2">
    <source>
        <dbReference type="ARBA" id="ARBA00022723"/>
    </source>
</evidence>
<evidence type="ECO:0000259" key="6">
    <source>
        <dbReference type="PROSITE" id="PS51085"/>
    </source>
</evidence>
<name>A0A317FEE4_9PROT</name>
<dbReference type="GO" id="GO:0016491">
    <property type="term" value="F:oxidoreductase activity"/>
    <property type="evidence" value="ECO:0007669"/>
    <property type="project" value="UniProtKB-KW"/>
</dbReference>
<dbReference type="PROSITE" id="PS51085">
    <property type="entry name" value="2FE2S_FER_2"/>
    <property type="match status" value="1"/>
</dbReference>
<dbReference type="InterPro" id="IPR006058">
    <property type="entry name" value="2Fe2S_fd_BS"/>
</dbReference>
<dbReference type="SUPFAM" id="SSF47741">
    <property type="entry name" value="CO dehydrogenase ISP C-domain like"/>
    <property type="match status" value="1"/>
</dbReference>
<evidence type="ECO:0000313" key="8">
    <source>
        <dbReference type="Proteomes" id="UP000245765"/>
    </source>
</evidence>
<dbReference type="Pfam" id="PF01799">
    <property type="entry name" value="Fer2_2"/>
    <property type="match status" value="1"/>
</dbReference>
<keyword evidence="2" id="KW-0479">Metal-binding</keyword>
<sequence length="154" mass="16319">MLRLSVNGRTTEVEVDPATPLIFVLRNDLELNGPKLGCGRAQCGACTVLVDGRAVRSCQMRAGDAVGHVVTTLEGLGTPERPHPLQAAFIAEQAAQCGYCTNGMIMQAAALLQERPASLDEATVKEVLDHNLCRCGTQPRVVRAVLRAANGRGA</sequence>
<dbReference type="PANTHER" id="PTHR44379:SF6">
    <property type="entry name" value="BLR6046 PROTEIN"/>
    <property type="match status" value="1"/>
</dbReference>
<organism evidence="7 8">
    <name type="scientific">Falsiroseomonas bella</name>
    <dbReference type="NCBI Taxonomy" id="2184016"/>
    <lineage>
        <taxon>Bacteria</taxon>
        <taxon>Pseudomonadati</taxon>
        <taxon>Pseudomonadota</taxon>
        <taxon>Alphaproteobacteria</taxon>
        <taxon>Acetobacterales</taxon>
        <taxon>Roseomonadaceae</taxon>
        <taxon>Falsiroseomonas</taxon>
    </lineage>
</organism>
<dbReference type="InterPro" id="IPR012675">
    <property type="entry name" value="Beta-grasp_dom_sf"/>
</dbReference>
<dbReference type="SUPFAM" id="SSF54292">
    <property type="entry name" value="2Fe-2S ferredoxin-like"/>
    <property type="match status" value="1"/>
</dbReference>
<dbReference type="InterPro" id="IPR036884">
    <property type="entry name" value="2Fe-2S-bd_dom_sf"/>
</dbReference>
<dbReference type="RefSeq" id="WP_109871102.1">
    <property type="nucleotide sequence ID" value="NZ_QGNA01000003.1"/>
</dbReference>
<keyword evidence="4" id="KW-0408">Iron</keyword>
<dbReference type="Gene3D" id="3.10.20.30">
    <property type="match status" value="1"/>
</dbReference>
<evidence type="ECO:0000256" key="3">
    <source>
        <dbReference type="ARBA" id="ARBA00023002"/>
    </source>
</evidence>
<dbReference type="EMBL" id="QGNA01000003">
    <property type="protein sequence ID" value="PWS36309.1"/>
    <property type="molecule type" value="Genomic_DNA"/>
</dbReference>